<organism evidence="7 8">
    <name type="scientific">Pseudosulfitobacter koreensis</name>
    <dbReference type="NCBI Taxonomy" id="2968472"/>
    <lineage>
        <taxon>Bacteria</taxon>
        <taxon>Pseudomonadati</taxon>
        <taxon>Pseudomonadota</taxon>
        <taxon>Alphaproteobacteria</taxon>
        <taxon>Rhodobacterales</taxon>
        <taxon>Roseobacteraceae</taxon>
        <taxon>Pseudosulfitobacter</taxon>
    </lineage>
</organism>
<keyword evidence="4" id="KW-0597">Phosphoprotein</keyword>
<evidence type="ECO:0000256" key="1">
    <source>
        <dbReference type="ARBA" id="ARBA00023015"/>
    </source>
</evidence>
<evidence type="ECO:0000259" key="5">
    <source>
        <dbReference type="PROSITE" id="PS50043"/>
    </source>
</evidence>
<dbReference type="PANTHER" id="PTHR44688">
    <property type="entry name" value="DNA-BINDING TRANSCRIPTIONAL ACTIVATOR DEVR_DOSR"/>
    <property type="match status" value="1"/>
</dbReference>
<proteinExistence type="predicted"/>
<keyword evidence="3" id="KW-0804">Transcription</keyword>
<dbReference type="SUPFAM" id="SSF46894">
    <property type="entry name" value="C-terminal effector domain of the bipartite response regulators"/>
    <property type="match status" value="1"/>
</dbReference>
<dbReference type="RefSeq" id="WP_258292863.1">
    <property type="nucleotide sequence ID" value="NZ_JANKJG010000001.1"/>
</dbReference>
<name>A0ABT1YWB7_9RHOB</name>
<dbReference type="PRINTS" id="PR00038">
    <property type="entry name" value="HTHLUXR"/>
</dbReference>
<dbReference type="Pfam" id="PF00072">
    <property type="entry name" value="Response_reg"/>
    <property type="match status" value="1"/>
</dbReference>
<dbReference type="EMBL" id="JANKJG010000001">
    <property type="protein sequence ID" value="MCR8825189.1"/>
    <property type="molecule type" value="Genomic_DNA"/>
</dbReference>
<evidence type="ECO:0000313" key="8">
    <source>
        <dbReference type="Proteomes" id="UP001165396"/>
    </source>
</evidence>
<dbReference type="Pfam" id="PF00196">
    <property type="entry name" value="GerE"/>
    <property type="match status" value="1"/>
</dbReference>
<sequence>MEDDPGVLKSLCALLGAHGHATIPCASAENFLRVFDPDRKACLLLDVRLPGMSGTQLQAHLNEQGISLPTVVVTAHGDVPIAVQAMRAGAIDFIEKPARAEDLLNAVNLAIGMLFNRQPAVISKKIVSDRLAKLTDREREVLHHLLLGKLNKEIANELKVSQRTVEGHRSRIREKMHARGIADLIRMLG</sequence>
<dbReference type="SMART" id="SM00421">
    <property type="entry name" value="HTH_LUXR"/>
    <property type="match status" value="1"/>
</dbReference>
<dbReference type="PROSITE" id="PS00622">
    <property type="entry name" value="HTH_LUXR_1"/>
    <property type="match status" value="1"/>
</dbReference>
<dbReference type="PROSITE" id="PS50110">
    <property type="entry name" value="RESPONSE_REGULATORY"/>
    <property type="match status" value="1"/>
</dbReference>
<accession>A0ABT1YWB7</accession>
<comment type="caution">
    <text evidence="7">The sequence shown here is derived from an EMBL/GenBank/DDBJ whole genome shotgun (WGS) entry which is preliminary data.</text>
</comment>
<dbReference type="Gene3D" id="1.10.10.10">
    <property type="entry name" value="Winged helix-like DNA-binding domain superfamily/Winged helix DNA-binding domain"/>
    <property type="match status" value="1"/>
</dbReference>
<dbReference type="PANTHER" id="PTHR44688:SF16">
    <property type="entry name" value="DNA-BINDING TRANSCRIPTIONAL ACTIVATOR DEVR_DOSR"/>
    <property type="match status" value="1"/>
</dbReference>
<dbReference type="CDD" id="cd06170">
    <property type="entry name" value="LuxR_C_like"/>
    <property type="match status" value="1"/>
</dbReference>
<dbReference type="InterPro" id="IPR000792">
    <property type="entry name" value="Tscrpt_reg_LuxR_C"/>
</dbReference>
<evidence type="ECO:0000313" key="7">
    <source>
        <dbReference type="EMBL" id="MCR8825189.1"/>
    </source>
</evidence>
<dbReference type="InterPro" id="IPR011006">
    <property type="entry name" value="CheY-like_superfamily"/>
</dbReference>
<dbReference type="InterPro" id="IPR001789">
    <property type="entry name" value="Sig_transdc_resp-reg_receiver"/>
</dbReference>
<dbReference type="InterPro" id="IPR036388">
    <property type="entry name" value="WH-like_DNA-bd_sf"/>
</dbReference>
<evidence type="ECO:0000256" key="4">
    <source>
        <dbReference type="PROSITE-ProRule" id="PRU00169"/>
    </source>
</evidence>
<dbReference type="InterPro" id="IPR016032">
    <property type="entry name" value="Sig_transdc_resp-reg_C-effctor"/>
</dbReference>
<feature type="modified residue" description="4-aspartylphosphate" evidence="4">
    <location>
        <position position="46"/>
    </location>
</feature>
<gene>
    <name evidence="7" type="ORF">NTA49_01430</name>
</gene>
<evidence type="ECO:0000256" key="2">
    <source>
        <dbReference type="ARBA" id="ARBA00023125"/>
    </source>
</evidence>
<keyword evidence="1" id="KW-0805">Transcription regulation</keyword>
<keyword evidence="8" id="KW-1185">Reference proteome</keyword>
<dbReference type="Gene3D" id="3.40.50.2300">
    <property type="match status" value="1"/>
</dbReference>
<feature type="domain" description="Response regulatory" evidence="6">
    <location>
        <begin position="1"/>
        <end position="111"/>
    </location>
</feature>
<dbReference type="PROSITE" id="PS50043">
    <property type="entry name" value="HTH_LUXR_2"/>
    <property type="match status" value="1"/>
</dbReference>
<keyword evidence="2" id="KW-0238">DNA-binding</keyword>
<feature type="domain" description="HTH luxR-type" evidence="5">
    <location>
        <begin position="127"/>
        <end position="189"/>
    </location>
</feature>
<evidence type="ECO:0000259" key="6">
    <source>
        <dbReference type="PROSITE" id="PS50110"/>
    </source>
</evidence>
<evidence type="ECO:0000256" key="3">
    <source>
        <dbReference type="ARBA" id="ARBA00023163"/>
    </source>
</evidence>
<protein>
    <submittedName>
        <fullName evidence="7">Response regulator</fullName>
    </submittedName>
</protein>
<reference evidence="7" key="1">
    <citation type="submission" date="2022-07" db="EMBL/GenBank/DDBJ databases">
        <title>Pseudosulfitobacter sp. strain AP-MA-4, whole genome sequence.</title>
        <authorList>
            <person name="Jiang Y."/>
        </authorList>
    </citation>
    <scope>NUCLEOTIDE SEQUENCE</scope>
    <source>
        <strain evidence="7">AP-MA-4</strain>
    </source>
</reference>
<dbReference type="Proteomes" id="UP001165396">
    <property type="component" value="Unassembled WGS sequence"/>
</dbReference>
<dbReference type="SMART" id="SM00448">
    <property type="entry name" value="REC"/>
    <property type="match status" value="1"/>
</dbReference>
<dbReference type="SUPFAM" id="SSF52172">
    <property type="entry name" value="CheY-like"/>
    <property type="match status" value="1"/>
</dbReference>